<dbReference type="OrthoDB" id="2060945at2"/>
<dbReference type="Proteomes" id="UP000321181">
    <property type="component" value="Unassembled WGS sequence"/>
</dbReference>
<dbReference type="SUPFAM" id="SSF52266">
    <property type="entry name" value="SGNH hydrolase"/>
    <property type="match status" value="1"/>
</dbReference>
<dbReference type="RefSeq" id="WP_146902772.1">
    <property type="nucleotide sequence ID" value="NZ_BAAARM010000003.1"/>
</dbReference>
<evidence type="ECO:0000313" key="2">
    <source>
        <dbReference type="EMBL" id="GEO33948.1"/>
    </source>
</evidence>
<dbReference type="Pfam" id="PF13472">
    <property type="entry name" value="Lipase_GDSL_2"/>
    <property type="match status" value="1"/>
</dbReference>
<dbReference type="EMBL" id="BJYY01000013">
    <property type="protein sequence ID" value="GEO33948.1"/>
    <property type="molecule type" value="Genomic_DNA"/>
</dbReference>
<dbReference type="Gene3D" id="2.60.120.260">
    <property type="entry name" value="Galactose-binding domain-like"/>
    <property type="match status" value="1"/>
</dbReference>
<accession>A0A512DBU5</accession>
<organism evidence="2 3">
    <name type="scientific">Cellulomonas aerilata</name>
    <dbReference type="NCBI Taxonomy" id="515326"/>
    <lineage>
        <taxon>Bacteria</taxon>
        <taxon>Bacillati</taxon>
        <taxon>Actinomycetota</taxon>
        <taxon>Actinomycetes</taxon>
        <taxon>Micrococcales</taxon>
        <taxon>Cellulomonadaceae</taxon>
        <taxon>Cellulomonas</taxon>
    </lineage>
</organism>
<feature type="domain" description="SGNH hydrolase-type esterase" evidence="1">
    <location>
        <begin position="174"/>
        <end position="369"/>
    </location>
</feature>
<comment type="caution">
    <text evidence="2">The sequence shown here is derived from an EMBL/GenBank/DDBJ whole genome shotgun (WGS) entry which is preliminary data.</text>
</comment>
<gene>
    <name evidence="2" type="ORF">CAE01nite_16730</name>
</gene>
<dbReference type="Gene3D" id="3.40.50.1110">
    <property type="entry name" value="SGNH hydrolase"/>
    <property type="match status" value="1"/>
</dbReference>
<dbReference type="InterPro" id="IPR036514">
    <property type="entry name" value="SGNH_hydro_sf"/>
</dbReference>
<evidence type="ECO:0000313" key="3">
    <source>
        <dbReference type="Proteomes" id="UP000321181"/>
    </source>
</evidence>
<sequence length="404" mass="42021">MQLTTVPLTAALVRGALDLQHTAHGLLPHRLTAGARAQATDPQVAMAEAEPSGVRVAFRSRATVVELDALRTRRVYAGVAPRPDGVYELLVDGALAGRATVGGGSTLTVDMATGGVTREQGRFGTVRFTGLLDRPKVLEIWLPHNETTELVALRADAPVDPLPSTGRRVWLHHGSSISQGSGADGPTGTWPAVAAQAGGVDLVNLGLGGSALLDPFTARAMRDTPADLISVKVGINVVNTDAMRLRAFVPAVHGFLDAIRDGHPTTPLLVVSPVLCPIHEVAPGPSALDPEALRAGRMRFVATGDPADRAAGRLSLGVVREALAQVAAQRAADDPHLHHLDGRELYGEVDAAGLPLPDGLHPDAATHRLMGERFGRIAFGPGGPFAPATAPAAAGDRWGPVDRG</sequence>
<proteinExistence type="predicted"/>
<dbReference type="InterPro" id="IPR013830">
    <property type="entry name" value="SGNH_hydro"/>
</dbReference>
<protein>
    <submittedName>
        <fullName evidence="2">Lipase</fullName>
    </submittedName>
</protein>
<name>A0A512DBU5_9CELL</name>
<dbReference type="AlphaFoldDB" id="A0A512DBU5"/>
<reference evidence="2 3" key="1">
    <citation type="submission" date="2019-07" db="EMBL/GenBank/DDBJ databases">
        <title>Whole genome shotgun sequence of Cellulomonas aerilata NBRC 106308.</title>
        <authorList>
            <person name="Hosoyama A."/>
            <person name="Uohara A."/>
            <person name="Ohji S."/>
            <person name="Ichikawa N."/>
        </authorList>
    </citation>
    <scope>NUCLEOTIDE SEQUENCE [LARGE SCALE GENOMIC DNA]</scope>
    <source>
        <strain evidence="2 3">NBRC 106308</strain>
    </source>
</reference>
<evidence type="ECO:0000259" key="1">
    <source>
        <dbReference type="Pfam" id="PF13472"/>
    </source>
</evidence>
<keyword evidence="3" id="KW-1185">Reference proteome</keyword>